<accession>A0A1M5VFA4</accession>
<evidence type="ECO:0000313" key="2">
    <source>
        <dbReference type="Proteomes" id="UP000184447"/>
    </source>
</evidence>
<protein>
    <submittedName>
        <fullName evidence="1">Uncharacterized protein</fullName>
    </submittedName>
</protein>
<keyword evidence="2" id="KW-1185">Reference proteome</keyword>
<sequence>MSGYICLKIQMAEELLYQKQYEEASNLYNLTKRAEFSYLL</sequence>
<dbReference type="AlphaFoldDB" id="A0A1M5VFA4"/>
<dbReference type="RefSeq" id="WP_278336926.1">
    <property type="nucleotide sequence ID" value="NZ_FQXM01000011.1"/>
</dbReference>
<proteinExistence type="predicted"/>
<dbReference type="Proteomes" id="UP000184447">
    <property type="component" value="Unassembled WGS sequence"/>
</dbReference>
<reference evidence="1 2" key="1">
    <citation type="submission" date="2016-11" db="EMBL/GenBank/DDBJ databases">
        <authorList>
            <person name="Jaros S."/>
            <person name="Januszkiewicz K."/>
            <person name="Wedrychowicz H."/>
        </authorList>
    </citation>
    <scope>NUCLEOTIDE SEQUENCE [LARGE SCALE GENOMIC DNA]</scope>
    <source>
        <strain evidence="1 2">DSM 8605</strain>
    </source>
</reference>
<gene>
    <name evidence="1" type="ORF">SAMN02745207_02271</name>
</gene>
<name>A0A1M5VFA4_9CLOT</name>
<organism evidence="1 2">
    <name type="scientific">Clostridium grantii DSM 8605</name>
    <dbReference type="NCBI Taxonomy" id="1121316"/>
    <lineage>
        <taxon>Bacteria</taxon>
        <taxon>Bacillati</taxon>
        <taxon>Bacillota</taxon>
        <taxon>Clostridia</taxon>
        <taxon>Eubacteriales</taxon>
        <taxon>Clostridiaceae</taxon>
        <taxon>Clostridium</taxon>
    </lineage>
</organism>
<dbReference type="EMBL" id="FQXM01000011">
    <property type="protein sequence ID" value="SHH73972.1"/>
    <property type="molecule type" value="Genomic_DNA"/>
</dbReference>
<evidence type="ECO:0000313" key="1">
    <source>
        <dbReference type="EMBL" id="SHH73972.1"/>
    </source>
</evidence>